<sequence length="124" mass="14371">MGEVVLFKPIVLLLGLSVITALIMVGLSYLLGPKRPHDKKLDTYECGAPLVQPDARRRYSVKYFVIAMLFLLFDVEIAFMYPWAVVYKKYITTGKFILVEIIFFLIVLLAGYLYVWWKGALEWE</sequence>
<keyword evidence="5 11" id="KW-0812">Transmembrane</keyword>
<evidence type="ECO:0000256" key="6">
    <source>
        <dbReference type="ARBA" id="ARBA00022719"/>
    </source>
</evidence>
<dbReference type="GO" id="GO:0050136">
    <property type="term" value="F:NADH dehydrogenase (quinone) (non-electrogenic) activity"/>
    <property type="evidence" value="ECO:0007669"/>
    <property type="project" value="UniProtKB-UniRule"/>
</dbReference>
<keyword evidence="8 11" id="KW-1133">Transmembrane helix</keyword>
<comment type="subcellular location">
    <subcellularLocation>
        <location evidence="11 12">Cell membrane</location>
        <topology evidence="11 12">Multi-pass membrane protein</topology>
    </subcellularLocation>
    <subcellularLocation>
        <location evidence="1">Membrane</location>
        <topology evidence="1">Multi-pass membrane protein</topology>
    </subcellularLocation>
</comment>
<comment type="catalytic activity">
    <reaction evidence="11 12">
        <text>a quinone + NADH + 5 H(+)(in) = a quinol + NAD(+) + 4 H(+)(out)</text>
        <dbReference type="Rhea" id="RHEA:57888"/>
        <dbReference type="ChEBI" id="CHEBI:15378"/>
        <dbReference type="ChEBI" id="CHEBI:24646"/>
        <dbReference type="ChEBI" id="CHEBI:57540"/>
        <dbReference type="ChEBI" id="CHEBI:57945"/>
        <dbReference type="ChEBI" id="CHEBI:132124"/>
    </reaction>
</comment>
<evidence type="ECO:0000256" key="11">
    <source>
        <dbReference type="HAMAP-Rule" id="MF_01394"/>
    </source>
</evidence>
<dbReference type="KEGG" id="thyd:TTHT_1265"/>
<accession>A0A7R6PNE5</accession>
<keyword evidence="9 11" id="KW-0520">NAD</keyword>
<evidence type="ECO:0000256" key="1">
    <source>
        <dbReference type="ARBA" id="ARBA00004141"/>
    </source>
</evidence>
<dbReference type="HAMAP" id="MF_01394">
    <property type="entry name" value="NDH1_NuoA"/>
    <property type="match status" value="1"/>
</dbReference>
<feature type="transmembrane region" description="Helical" evidence="11">
    <location>
        <begin position="96"/>
        <end position="117"/>
    </location>
</feature>
<evidence type="ECO:0000256" key="7">
    <source>
        <dbReference type="ARBA" id="ARBA00022967"/>
    </source>
</evidence>
<dbReference type="PANTHER" id="PTHR11058">
    <property type="entry name" value="NADH-UBIQUINONE OXIDOREDUCTASE CHAIN 3"/>
    <property type="match status" value="1"/>
</dbReference>
<evidence type="ECO:0000256" key="8">
    <source>
        <dbReference type="ARBA" id="ARBA00022989"/>
    </source>
</evidence>
<evidence type="ECO:0000313" key="13">
    <source>
        <dbReference type="EMBL" id="BBB32783.1"/>
    </source>
</evidence>
<keyword evidence="4 11" id="KW-1003">Cell membrane</keyword>
<dbReference type="EC" id="7.1.1.-" evidence="11"/>
<dbReference type="PANTHER" id="PTHR11058:SF22">
    <property type="entry name" value="NADH-QUINONE OXIDOREDUCTASE SUBUNIT A"/>
    <property type="match status" value="1"/>
</dbReference>
<keyword evidence="14" id="KW-1185">Reference proteome</keyword>
<dbReference type="InterPro" id="IPR023043">
    <property type="entry name" value="NAD(P)H_OxRDtase_bac/plastid"/>
</dbReference>
<dbReference type="InterPro" id="IPR038430">
    <property type="entry name" value="NDAH_ubi_oxred_su3_sf"/>
</dbReference>
<evidence type="ECO:0000256" key="12">
    <source>
        <dbReference type="RuleBase" id="RU003639"/>
    </source>
</evidence>
<evidence type="ECO:0000256" key="10">
    <source>
        <dbReference type="ARBA" id="ARBA00023136"/>
    </source>
</evidence>
<dbReference type="Pfam" id="PF00507">
    <property type="entry name" value="Oxidored_q4"/>
    <property type="match status" value="1"/>
</dbReference>
<dbReference type="AlphaFoldDB" id="A0A7R6PNE5"/>
<evidence type="ECO:0000256" key="4">
    <source>
        <dbReference type="ARBA" id="ARBA00022475"/>
    </source>
</evidence>
<dbReference type="RefSeq" id="WP_201327087.1">
    <property type="nucleotide sequence ID" value="NZ_AP017470.1"/>
</dbReference>
<keyword evidence="7 11" id="KW-1278">Translocase</keyword>
<evidence type="ECO:0000256" key="2">
    <source>
        <dbReference type="ARBA" id="ARBA00008472"/>
    </source>
</evidence>
<comment type="subunit">
    <text evidence="11">NDH-1 is composed of 14 different subunits. Subunits NuoA, H, J, K, L, M, N constitute the membrane sector of the complex.</text>
</comment>
<dbReference type="GO" id="GO:0008137">
    <property type="term" value="F:NADH dehydrogenase (ubiquinone) activity"/>
    <property type="evidence" value="ECO:0007669"/>
    <property type="project" value="InterPro"/>
</dbReference>
<gene>
    <name evidence="11" type="primary">nuoA</name>
    <name evidence="13" type="ORF">TTHT_1265</name>
</gene>
<evidence type="ECO:0000256" key="3">
    <source>
        <dbReference type="ARBA" id="ARBA00022448"/>
    </source>
</evidence>
<keyword evidence="10 11" id="KW-0472">Membrane</keyword>
<keyword evidence="13" id="KW-0560">Oxidoreductase</keyword>
<reference evidence="13 14" key="1">
    <citation type="journal article" date="2012" name="Extremophiles">
        <title>Thermotomaculum hydrothermale gen. nov., sp. nov., a novel heterotrophic thermophile within the phylum Acidobacteria from a deep-sea hydrothermal vent chimney in the Southern Okinawa Trough.</title>
        <authorList>
            <person name="Izumi H."/>
            <person name="Nunoura T."/>
            <person name="Miyazaki M."/>
            <person name="Mino S."/>
            <person name="Toki T."/>
            <person name="Takai K."/>
            <person name="Sako Y."/>
            <person name="Sawabe T."/>
            <person name="Nakagawa S."/>
        </authorList>
    </citation>
    <scope>NUCLEOTIDE SEQUENCE [LARGE SCALE GENOMIC DNA]</scope>
    <source>
        <strain evidence="13 14">AC55</strain>
    </source>
</reference>
<keyword evidence="3 11" id="KW-0813">Transport</keyword>
<dbReference type="Proteomes" id="UP000595564">
    <property type="component" value="Chromosome"/>
</dbReference>
<feature type="transmembrane region" description="Helical" evidence="11">
    <location>
        <begin position="6"/>
        <end position="31"/>
    </location>
</feature>
<keyword evidence="6 11" id="KW-0874">Quinone</keyword>
<comment type="similarity">
    <text evidence="2 11 12">Belongs to the complex I subunit 3 family.</text>
</comment>
<evidence type="ECO:0000256" key="9">
    <source>
        <dbReference type="ARBA" id="ARBA00023027"/>
    </source>
</evidence>
<dbReference type="InterPro" id="IPR000440">
    <property type="entry name" value="NADH_UbQ/plastoQ_OxRdtase_su3"/>
</dbReference>
<organism evidence="13 14">
    <name type="scientific">Thermotomaculum hydrothermale</name>
    <dbReference type="NCBI Taxonomy" id="981385"/>
    <lineage>
        <taxon>Bacteria</taxon>
        <taxon>Pseudomonadati</taxon>
        <taxon>Acidobacteriota</taxon>
        <taxon>Holophagae</taxon>
        <taxon>Thermotomaculales</taxon>
        <taxon>Thermotomaculaceae</taxon>
        <taxon>Thermotomaculum</taxon>
    </lineage>
</organism>
<protein>
    <recommendedName>
        <fullName evidence="11">NADH-quinone oxidoreductase subunit A</fullName>
        <ecNumber evidence="11">7.1.1.-</ecNumber>
    </recommendedName>
    <alternativeName>
        <fullName evidence="11">NADH dehydrogenase I subunit A</fullName>
    </alternativeName>
    <alternativeName>
        <fullName evidence="11">NDH-1 subunit A</fullName>
    </alternativeName>
    <alternativeName>
        <fullName evidence="11">NUO1</fullName>
    </alternativeName>
</protein>
<dbReference type="GO" id="GO:0005886">
    <property type="term" value="C:plasma membrane"/>
    <property type="evidence" value="ECO:0007669"/>
    <property type="project" value="UniProtKB-SubCell"/>
</dbReference>
<evidence type="ECO:0000256" key="5">
    <source>
        <dbReference type="ARBA" id="ARBA00022692"/>
    </source>
</evidence>
<dbReference type="EMBL" id="AP017470">
    <property type="protein sequence ID" value="BBB32783.1"/>
    <property type="molecule type" value="Genomic_DNA"/>
</dbReference>
<proteinExistence type="inferred from homology"/>
<dbReference type="GO" id="GO:0048038">
    <property type="term" value="F:quinone binding"/>
    <property type="evidence" value="ECO:0007669"/>
    <property type="project" value="UniProtKB-KW"/>
</dbReference>
<comment type="function">
    <text evidence="11">NDH-1 shuttles electrons from NADH, via FMN and iron-sulfur (Fe-S) centers, to quinones in the respiratory chain. The immediate electron acceptor for the enzyme in this species is believed to be ubiquinone. Couples the redox reaction to proton translocation (for every two electrons transferred, four hydrogen ions are translocated across the cytoplasmic membrane), and thus conserves the redox energy in a proton gradient.</text>
</comment>
<keyword evidence="11" id="KW-0830">Ubiquinone</keyword>
<dbReference type="Gene3D" id="1.20.58.1610">
    <property type="entry name" value="NADH:ubiquinone/plastoquinone oxidoreductase, chain 3"/>
    <property type="match status" value="1"/>
</dbReference>
<evidence type="ECO:0000313" key="14">
    <source>
        <dbReference type="Proteomes" id="UP000595564"/>
    </source>
</evidence>
<name>A0A7R6PNE5_9BACT</name>
<dbReference type="GO" id="GO:0030964">
    <property type="term" value="C:NADH dehydrogenase complex"/>
    <property type="evidence" value="ECO:0007669"/>
    <property type="project" value="TreeGrafter"/>
</dbReference>
<feature type="transmembrane region" description="Helical" evidence="11">
    <location>
        <begin position="63"/>
        <end position="84"/>
    </location>
</feature>